<dbReference type="SMART" id="SM00420">
    <property type="entry name" value="HTH_DEOR"/>
    <property type="match status" value="1"/>
</dbReference>
<evidence type="ECO:0000259" key="4">
    <source>
        <dbReference type="PROSITE" id="PS51000"/>
    </source>
</evidence>
<dbReference type="InterPro" id="IPR018356">
    <property type="entry name" value="Tscrpt_reg_HTH_DeoR_CS"/>
</dbReference>
<dbReference type="Proteomes" id="UP000659388">
    <property type="component" value="Unassembled WGS sequence"/>
</dbReference>
<keyword evidence="3" id="KW-0804">Transcription</keyword>
<name>A0A937K112_9BACT</name>
<evidence type="ECO:0000313" key="5">
    <source>
        <dbReference type="EMBL" id="MBL3658149.1"/>
    </source>
</evidence>
<evidence type="ECO:0000313" key="6">
    <source>
        <dbReference type="Proteomes" id="UP000659388"/>
    </source>
</evidence>
<keyword evidence="2" id="KW-0238">DNA-binding</keyword>
<sequence>MLKEERFQQIINQLNLNHKVYLDQLSNLLKVSVDTIRRDIKELDLQGKLKAVRGGAIAHSSNPHNFIDRLDYDSEAKKSMAKKAIPLFHNGQTVIFDGGTSTLAIANMLPDDLHLTVATNSFPVVTILKERKNINVLFAGGQLFSEAFVTVGYDTITFFKDLRADLCFLGICSLHAQHGVTAPNYEESKVKKVMTESSLQTVALATPQKLDTAEPYLVCTADKISTIITSNHDDKKLTPFHKLGIEVL</sequence>
<evidence type="ECO:0000256" key="1">
    <source>
        <dbReference type="ARBA" id="ARBA00023015"/>
    </source>
</evidence>
<dbReference type="PROSITE" id="PS00894">
    <property type="entry name" value="HTH_DEOR_1"/>
    <property type="match status" value="1"/>
</dbReference>
<gene>
    <name evidence="5" type="ORF">JL102_18500</name>
</gene>
<organism evidence="5 6">
    <name type="scientific">Fulvivirga sediminis</name>
    <dbReference type="NCBI Taxonomy" id="2803949"/>
    <lineage>
        <taxon>Bacteria</taxon>
        <taxon>Pseudomonadati</taxon>
        <taxon>Bacteroidota</taxon>
        <taxon>Cytophagia</taxon>
        <taxon>Cytophagales</taxon>
        <taxon>Fulvivirgaceae</taxon>
        <taxon>Fulvivirga</taxon>
    </lineage>
</organism>
<dbReference type="InterPro" id="IPR014036">
    <property type="entry name" value="DeoR-like_C"/>
</dbReference>
<evidence type="ECO:0000256" key="3">
    <source>
        <dbReference type="ARBA" id="ARBA00023163"/>
    </source>
</evidence>
<feature type="domain" description="HTH deoR-type" evidence="4">
    <location>
        <begin position="3"/>
        <end position="58"/>
    </location>
</feature>
<dbReference type="EMBL" id="JAESIY010000011">
    <property type="protein sequence ID" value="MBL3658149.1"/>
    <property type="molecule type" value="Genomic_DNA"/>
</dbReference>
<dbReference type="AlphaFoldDB" id="A0A937K112"/>
<dbReference type="PROSITE" id="PS51000">
    <property type="entry name" value="HTH_DEOR_2"/>
    <property type="match status" value="1"/>
</dbReference>
<dbReference type="PRINTS" id="PR00037">
    <property type="entry name" value="HTHLACR"/>
</dbReference>
<proteinExistence type="predicted"/>
<dbReference type="InterPro" id="IPR036388">
    <property type="entry name" value="WH-like_DNA-bd_sf"/>
</dbReference>
<dbReference type="InterPro" id="IPR036390">
    <property type="entry name" value="WH_DNA-bd_sf"/>
</dbReference>
<dbReference type="GO" id="GO:0003700">
    <property type="term" value="F:DNA-binding transcription factor activity"/>
    <property type="evidence" value="ECO:0007669"/>
    <property type="project" value="InterPro"/>
</dbReference>
<dbReference type="Gene3D" id="1.10.10.10">
    <property type="entry name" value="Winged helix-like DNA-binding domain superfamily/Winged helix DNA-binding domain"/>
    <property type="match status" value="1"/>
</dbReference>
<dbReference type="GO" id="GO:0003677">
    <property type="term" value="F:DNA binding"/>
    <property type="evidence" value="ECO:0007669"/>
    <property type="project" value="UniProtKB-KW"/>
</dbReference>
<comment type="caution">
    <text evidence="5">The sequence shown here is derived from an EMBL/GenBank/DDBJ whole genome shotgun (WGS) entry which is preliminary data.</text>
</comment>
<evidence type="ECO:0000256" key="2">
    <source>
        <dbReference type="ARBA" id="ARBA00023125"/>
    </source>
</evidence>
<accession>A0A937K112</accession>
<dbReference type="Pfam" id="PF08220">
    <property type="entry name" value="HTH_DeoR"/>
    <property type="match status" value="1"/>
</dbReference>
<reference evidence="5" key="1">
    <citation type="submission" date="2021-01" db="EMBL/GenBank/DDBJ databases">
        <title>Fulvivirga kasyanovii gen. nov., sp nov., a novel member of the phylum Bacteroidetes isolated from seawater in a mussel farm.</title>
        <authorList>
            <person name="Zhao L.-H."/>
            <person name="Wang Z.-J."/>
        </authorList>
    </citation>
    <scope>NUCLEOTIDE SEQUENCE</scope>
    <source>
        <strain evidence="5">2943</strain>
    </source>
</reference>
<dbReference type="SUPFAM" id="SSF100950">
    <property type="entry name" value="NagB/RpiA/CoA transferase-like"/>
    <property type="match status" value="1"/>
</dbReference>
<dbReference type="InterPro" id="IPR001034">
    <property type="entry name" value="DeoR_HTH"/>
</dbReference>
<dbReference type="InterPro" id="IPR037171">
    <property type="entry name" value="NagB/RpiA_transferase-like"/>
</dbReference>
<dbReference type="SUPFAM" id="SSF46785">
    <property type="entry name" value="Winged helix' DNA-binding domain"/>
    <property type="match status" value="1"/>
</dbReference>
<dbReference type="Pfam" id="PF00455">
    <property type="entry name" value="DeoRC"/>
    <property type="match status" value="1"/>
</dbReference>
<keyword evidence="1" id="KW-0805">Transcription regulation</keyword>
<dbReference type="SMART" id="SM01134">
    <property type="entry name" value="DeoRC"/>
    <property type="match status" value="1"/>
</dbReference>
<dbReference type="InterPro" id="IPR050313">
    <property type="entry name" value="Carb_Metab_HTH_regulators"/>
</dbReference>
<dbReference type="RefSeq" id="WP_202245943.1">
    <property type="nucleotide sequence ID" value="NZ_JAESIY010000011.1"/>
</dbReference>
<dbReference type="PANTHER" id="PTHR30363">
    <property type="entry name" value="HTH-TYPE TRANSCRIPTIONAL REGULATOR SRLR-RELATED"/>
    <property type="match status" value="1"/>
</dbReference>
<dbReference type="PANTHER" id="PTHR30363:SF44">
    <property type="entry name" value="AGA OPERON TRANSCRIPTIONAL REPRESSOR-RELATED"/>
    <property type="match status" value="1"/>
</dbReference>
<keyword evidence="6" id="KW-1185">Reference proteome</keyword>
<protein>
    <submittedName>
        <fullName evidence="5">DeoR/GlpR transcriptional regulator</fullName>
    </submittedName>
</protein>